<comment type="caution">
    <text evidence="1">The sequence shown here is derived from an EMBL/GenBank/DDBJ whole genome shotgun (WGS) entry which is preliminary data.</text>
</comment>
<dbReference type="Proteomes" id="UP000290253">
    <property type="component" value="Unassembled WGS sequence"/>
</dbReference>
<protein>
    <submittedName>
        <fullName evidence="1">Uncharacterized protein</fullName>
    </submittedName>
</protein>
<sequence>MKGSVGRVALLVIVAVGILGLSLDEEAQNALPNGLAANEMTFQQDMDAYCTAKLNDSLSKLSAEDKKGEADRAFFSRKLHTCVQIYETLNPKDSGAMNYVVSDLTYGFVAPPKWHRTESDLHVHLSEIRNYHHLYVEGYWVPVSSDPGQQPVADANAVKLDCIYTEAKDAGDDSNSCTETQAYTQLGSINVDTQTYHIASWSRDEVIATDVERGLSGTTTTTLIIHPKANEVEVLDRTRMDEKQPSFTKGMEGKSFGDHYELQGGMYLLDTEGVFFQCDEDGVVIDMRLDIVEKHHGDVVNVPNAEWNAGAKTNHKFTAQECKVALQKELQRIQ</sequence>
<dbReference type="AlphaFoldDB" id="A0A4Q1SIH7"/>
<evidence type="ECO:0000313" key="2">
    <source>
        <dbReference type="Proteomes" id="UP000290253"/>
    </source>
</evidence>
<keyword evidence="2" id="KW-1185">Reference proteome</keyword>
<name>A0A4Q1SIH7_9BACT</name>
<gene>
    <name evidence="1" type="ORF">ESZ00_04630</name>
</gene>
<evidence type="ECO:0000313" key="1">
    <source>
        <dbReference type="EMBL" id="RXS97205.1"/>
    </source>
</evidence>
<dbReference type="EMBL" id="SDMK01000001">
    <property type="protein sequence ID" value="RXS97205.1"/>
    <property type="molecule type" value="Genomic_DNA"/>
</dbReference>
<organism evidence="1 2">
    <name type="scientific">Silvibacterium dinghuense</name>
    <dbReference type="NCBI Taxonomy" id="1560006"/>
    <lineage>
        <taxon>Bacteria</taxon>
        <taxon>Pseudomonadati</taxon>
        <taxon>Acidobacteriota</taxon>
        <taxon>Terriglobia</taxon>
        <taxon>Terriglobales</taxon>
        <taxon>Acidobacteriaceae</taxon>
        <taxon>Silvibacterium</taxon>
    </lineage>
</organism>
<proteinExistence type="predicted"/>
<reference evidence="1 2" key="1">
    <citation type="journal article" date="2016" name="Int. J. Syst. Evol. Microbiol.">
        <title>Acidipila dinghuensis sp. nov., an acidobacterium isolated from forest soil.</title>
        <authorList>
            <person name="Jiang Y.W."/>
            <person name="Wang J."/>
            <person name="Chen M.H."/>
            <person name="Lv Y.Y."/>
            <person name="Qiu L.H."/>
        </authorList>
    </citation>
    <scope>NUCLEOTIDE SEQUENCE [LARGE SCALE GENOMIC DNA]</scope>
    <source>
        <strain evidence="1 2">DHOF10</strain>
    </source>
</reference>
<dbReference type="RefSeq" id="WP_129206985.1">
    <property type="nucleotide sequence ID" value="NZ_BMGU01000001.1"/>
</dbReference>
<accession>A0A4Q1SIH7</accession>